<evidence type="ECO:0000313" key="3">
    <source>
        <dbReference type="Proteomes" id="UP000517694"/>
    </source>
</evidence>
<protein>
    <submittedName>
        <fullName evidence="2">Uncharacterized protein</fullName>
    </submittedName>
</protein>
<dbReference type="AlphaFoldDB" id="A0A7X1I5H7"/>
<keyword evidence="3" id="KW-1185">Reference proteome</keyword>
<gene>
    <name evidence="2" type="ORF">H1R13_28415</name>
</gene>
<name>A0A7X1I5H7_9ACTN</name>
<accession>A0A7X1I5H7</accession>
<dbReference type="EMBL" id="JACMHY010000013">
    <property type="protein sequence ID" value="MBC2868746.1"/>
    <property type="molecule type" value="Genomic_DNA"/>
</dbReference>
<evidence type="ECO:0000256" key="1">
    <source>
        <dbReference type="SAM" id="MobiDB-lite"/>
    </source>
</evidence>
<organism evidence="2 3">
    <name type="scientific">Streptomyces mexicanus</name>
    <dbReference type="NCBI Taxonomy" id="178566"/>
    <lineage>
        <taxon>Bacteria</taxon>
        <taxon>Bacillati</taxon>
        <taxon>Actinomycetota</taxon>
        <taxon>Actinomycetes</taxon>
        <taxon>Kitasatosporales</taxon>
        <taxon>Streptomycetaceae</taxon>
        <taxon>Streptomyces</taxon>
    </lineage>
</organism>
<feature type="compositionally biased region" description="Low complexity" evidence="1">
    <location>
        <begin position="329"/>
        <end position="345"/>
    </location>
</feature>
<proteinExistence type="predicted"/>
<feature type="compositionally biased region" description="Pro residues" evidence="1">
    <location>
        <begin position="319"/>
        <end position="328"/>
    </location>
</feature>
<sequence length="761" mass="81624">MWRLTARGYRWDGATLTRYGQTAAEDIAWRAVGDLVAAEAPTARTQPTAPDLSMSVYGKRDAQPVTAEVVSASIAVTPAGEVPVMLRPWIKKAAVPVTLYPSRCVGRDYVGADCLLAPKGDNAAPGSEPVLSVLPTGYLTSNAAYLEDLAAYAVAEGRTPEEGAAFARWVISSQILTFGVFDSVYESWVRSLTCTLTARYAVLTYTRSNGAALRLECGCGQDHTGTPWDRATVWNDEGCHYPSFEAIPLDRIADLIAARGYRVTGEWSHGDVVRRVAVEPLPAPGTQSAPVVAAAVDAVPSDPGTSDTWESDGGACPGVQPPRGPEPDPTATTAPREPEPSGDAPAAPPAAPPADAVAGLPKNARTLVEAATANGWDVTVTANLMQGTLVQAVEVSGEFPVRTGTQHFTARCVWDGARYWASASQRGGRHGAAFREVLAWVRDVRAVNRADEASGRTVWGRDAAEWHRQLADAVTKIAETAAQTRYEHDQVTGAAAERAGAALADAEQAHRDAVDALTRAQRGYRASGGEDARPLAAERDAVLDAGKRVSAALERVKDAPRATEAETLALTAIAEAERQLQAEEEAWRARLAAEGREPTAAGYGRLIQMFEDAQRAWVAWHTEHGHAGEPFHEAYDRWGEERHGKGHRPAYTRAYLNAHAALDTARGALAVAVGTAQGGEEGSVLVQRGRDRSRSARDWVRDWLTRGWTPDGRADEFAEQHPAEVEAVRVARLTVDGVEAYRRAEREAWQAKQAKAANSPS</sequence>
<dbReference type="Proteomes" id="UP000517694">
    <property type="component" value="Unassembled WGS sequence"/>
</dbReference>
<reference evidence="2 3" key="1">
    <citation type="submission" date="2020-08" db="EMBL/GenBank/DDBJ databases">
        <title>Whole-Genome Sequence of French Clinical Streptomyces mexicanus Strain Q0842.</title>
        <authorList>
            <person name="Boxberger M."/>
            <person name="La Scola B."/>
        </authorList>
    </citation>
    <scope>NUCLEOTIDE SEQUENCE [LARGE SCALE GENOMIC DNA]</scope>
    <source>
        <strain evidence="2 3">Marseille-Q0842</strain>
    </source>
</reference>
<dbReference type="RefSeq" id="WP_185948149.1">
    <property type="nucleotide sequence ID" value="NZ_JACMHY010000013.1"/>
</dbReference>
<evidence type="ECO:0000313" key="2">
    <source>
        <dbReference type="EMBL" id="MBC2868746.1"/>
    </source>
</evidence>
<feature type="region of interest" description="Disordered" evidence="1">
    <location>
        <begin position="298"/>
        <end position="357"/>
    </location>
</feature>
<comment type="caution">
    <text evidence="2">The sequence shown here is derived from an EMBL/GenBank/DDBJ whole genome shotgun (WGS) entry which is preliminary data.</text>
</comment>